<name>A0ABQ2DGF0_9DEIO</name>
<gene>
    <name evidence="1" type="ORF">GCM10008938_47390</name>
</gene>
<organism evidence="1 2">
    <name type="scientific">Deinococcus roseus</name>
    <dbReference type="NCBI Taxonomy" id="392414"/>
    <lineage>
        <taxon>Bacteria</taxon>
        <taxon>Thermotogati</taxon>
        <taxon>Deinococcota</taxon>
        <taxon>Deinococci</taxon>
        <taxon>Deinococcales</taxon>
        <taxon>Deinococcaceae</taxon>
        <taxon>Deinococcus</taxon>
    </lineage>
</organism>
<comment type="caution">
    <text evidence="1">The sequence shown here is derived from an EMBL/GenBank/DDBJ whole genome shotgun (WGS) entry which is preliminary data.</text>
</comment>
<protein>
    <submittedName>
        <fullName evidence="1">Uncharacterized protein</fullName>
    </submittedName>
</protein>
<proteinExistence type="predicted"/>
<evidence type="ECO:0000313" key="2">
    <source>
        <dbReference type="Proteomes" id="UP000632222"/>
    </source>
</evidence>
<keyword evidence="2" id="KW-1185">Reference proteome</keyword>
<accession>A0ABQ2DGF0</accession>
<reference evidence="2" key="1">
    <citation type="journal article" date="2019" name="Int. J. Syst. Evol. Microbiol.">
        <title>The Global Catalogue of Microorganisms (GCM) 10K type strain sequencing project: providing services to taxonomists for standard genome sequencing and annotation.</title>
        <authorList>
            <consortium name="The Broad Institute Genomics Platform"/>
            <consortium name="The Broad Institute Genome Sequencing Center for Infectious Disease"/>
            <person name="Wu L."/>
            <person name="Ma J."/>
        </authorList>
    </citation>
    <scope>NUCLEOTIDE SEQUENCE [LARGE SCALE GENOMIC DNA]</scope>
    <source>
        <strain evidence="2">JCM 14370</strain>
    </source>
</reference>
<evidence type="ECO:0000313" key="1">
    <source>
        <dbReference type="EMBL" id="GGJ55723.1"/>
    </source>
</evidence>
<dbReference type="EMBL" id="BMOD01000033">
    <property type="protein sequence ID" value="GGJ55723.1"/>
    <property type="molecule type" value="Genomic_DNA"/>
</dbReference>
<dbReference type="Proteomes" id="UP000632222">
    <property type="component" value="Unassembled WGS sequence"/>
</dbReference>
<sequence length="135" mass="14914">MTVILVPVEQIEIVLNTVKAHAPGMFMYSELLQARDAVMDLNIQAYTEGNAEADVSNIKRSSNLTVTTSPVQALKFLDCILCQCKQASSYPGSQGENLLNRMKGILTELMPGYTASAWMYTEFANLKEVSNAHHE</sequence>
<dbReference type="RefSeq" id="WP_189008044.1">
    <property type="nucleotide sequence ID" value="NZ_BMOD01000033.1"/>
</dbReference>